<dbReference type="InParanoid" id="A0A4Q1BK51"/>
<evidence type="ECO:0000256" key="5">
    <source>
        <dbReference type="PROSITE-ProRule" id="PRU00283"/>
    </source>
</evidence>
<protein>
    <recommendedName>
        <fullName evidence="7">Kinesin motor domain-containing protein</fullName>
    </recommendedName>
</protein>
<evidence type="ECO:0000313" key="9">
    <source>
        <dbReference type="Proteomes" id="UP000289152"/>
    </source>
</evidence>
<gene>
    <name evidence="8" type="ORF">M231_04590</name>
</gene>
<dbReference type="GO" id="GO:0016887">
    <property type="term" value="F:ATP hydrolysis activity"/>
    <property type="evidence" value="ECO:0007669"/>
    <property type="project" value="TreeGrafter"/>
</dbReference>
<dbReference type="GO" id="GO:0003777">
    <property type="term" value="F:microtubule motor activity"/>
    <property type="evidence" value="ECO:0007669"/>
    <property type="project" value="InterPro"/>
</dbReference>
<dbReference type="PANTHER" id="PTHR24115">
    <property type="entry name" value="KINESIN-RELATED"/>
    <property type="match status" value="1"/>
</dbReference>
<dbReference type="SUPFAM" id="SSF52540">
    <property type="entry name" value="P-loop containing nucleoside triphosphate hydrolases"/>
    <property type="match status" value="1"/>
</dbReference>
<dbReference type="GO" id="GO:0005634">
    <property type="term" value="C:nucleus"/>
    <property type="evidence" value="ECO:0007669"/>
    <property type="project" value="TreeGrafter"/>
</dbReference>
<name>A0A4Q1BK51_TREME</name>
<sequence length="1142" mass="125177">MAPLPATPSSSKPKPAPLKTAPVQGRMTRLRAAKENTASPATAAVKPTGLLARSLRTVSDKMKEKERERERKLTASTSSGTSGCSESLQAFLRIRPPPSDGDGTRVRPYLETQGDNEVIMRTPIDPNRPHIPKPPHIYSFDRVFPSTTSQAAFFTQTALPLVDKLLNGENGLLFAYGVSNSGKTYSISGGQSDAPEDRGVLPRAMDVVFNSIKGFETKRNLRCTGLADVELVDRDEHAGMLSGLPLEKEGRVSDVCKMDRNFSYAVFVSYAEVYNEKIFDLLESVLPSPSSPTSSTFQPAGMKRTTSTVGLSNHVASSMALAAMANGGAGVLKRHALSLKNDPEGNGKYIAGLNEIRVRTREEALAVLRAGQRARQVFGTLANRESSRSHGIFTIKIVRIHNGAPEDPDSASVSRLAIVDLAGSERTKNTQTTGDRLKEAGNINKSLMVLGQCLEVLRSNQQKLATPIPPGSKRKLAMVPFRHSKLTEIFQNFFVGDGRAVVMVHVNPYDTGFDENSHVMRFSAIARDIQTTAMNPPKSGFPLLKRQISTQFSAFKHAVSGPMKIKVVVPVLPQDKGKGKFVTHPFVGRSRETDDFVMVEEELEVVEESESDDEEEKDWLVEHLFEQLREYKTRLYESEMRNAIIEVEVREEVTKEIQEQMQRMHVEYSQRFADQVQASELKTDRKIDILSRTLTPGPSRLRRSDDESSDVSQADMSLDVGDESFESAYSGEASVLDPFVVKPLVTVIPAIAINGQDQSSTHQLEGRAKHAPEQAGDNNSQDRGRPTILSLAPKGTTTDISDCLSQNVDDESAKKEMMDGSEASGPDDDLESLTEEEVDSLRSITVDEMGVEPTSEASDSDMEPVKDVKQLATRHGRVNNTTAKDRPPLSGKAFGDESIDGRGHTKKQVREVSADGIGYDQVDQGGMDNDLTDDDDGEEDEDDEVTEEDEDESGEEDEDESEEEEEQEEGTKDGREIDENESDMTYDETSISLIQDEVESSFSVSDLDSVSISSDEPSRKTPNRGKRMSSVKNTSVKKNIPQLVSPTKSIPSVMRTPGLGIRSPVKTGQAVGTLVSSTVKDQQKVGMQPSTSVKHLQKGGTPVKKGDEIRDESGVLSESKTQETMDSDDDVLPLKGSTKKKR</sequence>
<proteinExistence type="inferred from homology"/>
<dbReference type="PROSITE" id="PS50067">
    <property type="entry name" value="KINESIN_MOTOR_2"/>
    <property type="match status" value="1"/>
</dbReference>
<feature type="region of interest" description="Disordered" evidence="6">
    <location>
        <begin position="758"/>
        <end position="1065"/>
    </location>
</feature>
<dbReference type="PANTHER" id="PTHR24115:SF1008">
    <property type="entry name" value="KINESIN-LIKE PROTEIN SUBITO"/>
    <property type="match status" value="1"/>
</dbReference>
<dbReference type="InterPro" id="IPR027417">
    <property type="entry name" value="P-loop_NTPase"/>
</dbReference>
<evidence type="ECO:0000256" key="1">
    <source>
        <dbReference type="ARBA" id="ARBA00022701"/>
    </source>
</evidence>
<feature type="compositionally biased region" description="Low complexity" evidence="6">
    <location>
        <begin position="1"/>
        <end position="22"/>
    </location>
</feature>
<dbReference type="VEuPathDB" id="FungiDB:TREMEDRAFT_33924"/>
<feature type="compositionally biased region" description="Basic and acidic residues" evidence="6">
    <location>
        <begin position="899"/>
        <end position="913"/>
    </location>
</feature>
<organism evidence="8 9">
    <name type="scientific">Tremella mesenterica</name>
    <name type="common">Jelly fungus</name>
    <dbReference type="NCBI Taxonomy" id="5217"/>
    <lineage>
        <taxon>Eukaryota</taxon>
        <taxon>Fungi</taxon>
        <taxon>Dikarya</taxon>
        <taxon>Basidiomycota</taxon>
        <taxon>Agaricomycotina</taxon>
        <taxon>Tremellomycetes</taxon>
        <taxon>Tremellales</taxon>
        <taxon>Tremellaceae</taxon>
        <taxon>Tremella</taxon>
    </lineage>
</organism>
<keyword evidence="2 5" id="KW-0547">Nucleotide-binding</keyword>
<comment type="caution">
    <text evidence="8">The sequence shown here is derived from an EMBL/GenBank/DDBJ whole genome shotgun (WGS) entry which is preliminary data.</text>
</comment>
<feature type="region of interest" description="Disordered" evidence="6">
    <location>
        <begin position="1080"/>
        <end position="1142"/>
    </location>
</feature>
<evidence type="ECO:0000256" key="2">
    <source>
        <dbReference type="ARBA" id="ARBA00022741"/>
    </source>
</evidence>
<dbReference type="InterPro" id="IPR001752">
    <property type="entry name" value="Kinesin_motor_dom"/>
</dbReference>
<feature type="compositionally biased region" description="Acidic residues" evidence="6">
    <location>
        <begin position="825"/>
        <end position="838"/>
    </location>
</feature>
<dbReference type="AlphaFoldDB" id="A0A4Q1BK51"/>
<feature type="compositionally biased region" description="Basic and acidic residues" evidence="6">
    <location>
        <begin position="1104"/>
        <end position="1113"/>
    </location>
</feature>
<feature type="region of interest" description="Disordered" evidence="6">
    <location>
        <begin position="689"/>
        <end position="716"/>
    </location>
</feature>
<keyword evidence="9" id="KW-1185">Reference proteome</keyword>
<feature type="compositionally biased region" description="Polar residues" evidence="6">
    <location>
        <begin position="1030"/>
        <end position="1050"/>
    </location>
</feature>
<evidence type="ECO:0000256" key="4">
    <source>
        <dbReference type="ARBA" id="ARBA00023175"/>
    </source>
</evidence>
<dbReference type="GO" id="GO:0008017">
    <property type="term" value="F:microtubule binding"/>
    <property type="evidence" value="ECO:0007669"/>
    <property type="project" value="InterPro"/>
</dbReference>
<evidence type="ECO:0000313" key="8">
    <source>
        <dbReference type="EMBL" id="RXK38129.1"/>
    </source>
</evidence>
<keyword evidence="3 5" id="KW-0067">ATP-binding</keyword>
<feature type="binding site" evidence="5">
    <location>
        <begin position="177"/>
        <end position="184"/>
    </location>
    <ligand>
        <name>ATP</name>
        <dbReference type="ChEBI" id="CHEBI:30616"/>
    </ligand>
</feature>
<feature type="compositionally biased region" description="Low complexity" evidence="6">
    <location>
        <begin position="1000"/>
        <end position="1015"/>
    </location>
</feature>
<reference evidence="8 9" key="1">
    <citation type="submission" date="2016-06" db="EMBL/GenBank/DDBJ databases">
        <title>Evolution of pathogenesis and genome organization in the Tremellales.</title>
        <authorList>
            <person name="Cuomo C."/>
            <person name="Litvintseva A."/>
            <person name="Heitman J."/>
            <person name="Chen Y."/>
            <person name="Sun S."/>
            <person name="Springer D."/>
            <person name="Dromer F."/>
            <person name="Young S."/>
            <person name="Zeng Q."/>
            <person name="Chapman S."/>
            <person name="Gujja S."/>
            <person name="Saif S."/>
            <person name="Birren B."/>
        </authorList>
    </citation>
    <scope>NUCLEOTIDE SEQUENCE [LARGE SCALE GENOMIC DNA]</scope>
    <source>
        <strain evidence="8 9">ATCC 28783</strain>
    </source>
</reference>
<feature type="compositionally biased region" description="Acidic residues" evidence="6">
    <location>
        <begin position="930"/>
        <end position="968"/>
    </location>
</feature>
<dbReference type="SMART" id="SM00129">
    <property type="entry name" value="KISc"/>
    <property type="match status" value="1"/>
</dbReference>
<dbReference type="GO" id="GO:0005871">
    <property type="term" value="C:kinesin complex"/>
    <property type="evidence" value="ECO:0007669"/>
    <property type="project" value="TreeGrafter"/>
</dbReference>
<keyword evidence="1" id="KW-0493">Microtubule</keyword>
<evidence type="ECO:0000259" key="7">
    <source>
        <dbReference type="PROSITE" id="PS50067"/>
    </source>
</evidence>
<feature type="compositionally biased region" description="Polar residues" evidence="6">
    <location>
        <begin position="795"/>
        <end position="807"/>
    </location>
</feature>
<dbReference type="FunCoup" id="A0A4Q1BK51">
    <property type="interactions" value="144"/>
</dbReference>
<comment type="similarity">
    <text evidence="5">Belongs to the TRAFAC class myosin-kinesin ATPase superfamily. Kinesin family.</text>
</comment>
<dbReference type="GO" id="GO:0005524">
    <property type="term" value="F:ATP binding"/>
    <property type="evidence" value="ECO:0007669"/>
    <property type="project" value="UniProtKB-UniRule"/>
</dbReference>
<dbReference type="InterPro" id="IPR027640">
    <property type="entry name" value="Kinesin-like_fam"/>
</dbReference>
<dbReference type="GO" id="GO:0005874">
    <property type="term" value="C:microtubule"/>
    <property type="evidence" value="ECO:0007669"/>
    <property type="project" value="UniProtKB-KW"/>
</dbReference>
<accession>A0A4Q1BK51</accession>
<dbReference type="EMBL" id="SDIL01000053">
    <property type="protein sequence ID" value="RXK38129.1"/>
    <property type="molecule type" value="Genomic_DNA"/>
</dbReference>
<keyword evidence="4 5" id="KW-0505">Motor protein</keyword>
<dbReference type="Proteomes" id="UP000289152">
    <property type="component" value="Unassembled WGS sequence"/>
</dbReference>
<dbReference type="STRING" id="5217.A0A4Q1BK51"/>
<dbReference type="InterPro" id="IPR019821">
    <property type="entry name" value="Kinesin_motor_CS"/>
</dbReference>
<dbReference type="InterPro" id="IPR036961">
    <property type="entry name" value="Kinesin_motor_dom_sf"/>
</dbReference>
<dbReference type="PRINTS" id="PR00380">
    <property type="entry name" value="KINESINHEAVY"/>
</dbReference>
<dbReference type="Pfam" id="PF00225">
    <property type="entry name" value="Kinesin"/>
    <property type="match status" value="1"/>
</dbReference>
<feature type="domain" description="Kinesin motor" evidence="7">
    <location>
        <begin position="87"/>
        <end position="529"/>
    </location>
</feature>
<dbReference type="Gene3D" id="3.40.850.10">
    <property type="entry name" value="Kinesin motor domain"/>
    <property type="match status" value="1"/>
</dbReference>
<dbReference type="GO" id="GO:0007018">
    <property type="term" value="P:microtubule-based movement"/>
    <property type="evidence" value="ECO:0007669"/>
    <property type="project" value="InterPro"/>
</dbReference>
<dbReference type="OrthoDB" id="123929at2759"/>
<evidence type="ECO:0000256" key="6">
    <source>
        <dbReference type="SAM" id="MobiDB-lite"/>
    </source>
</evidence>
<evidence type="ECO:0000256" key="3">
    <source>
        <dbReference type="ARBA" id="ARBA00022840"/>
    </source>
</evidence>
<feature type="region of interest" description="Disordered" evidence="6">
    <location>
        <begin position="1"/>
        <end position="84"/>
    </location>
</feature>
<dbReference type="PROSITE" id="PS00411">
    <property type="entry name" value="KINESIN_MOTOR_1"/>
    <property type="match status" value="1"/>
</dbReference>
<feature type="compositionally biased region" description="Basic and acidic residues" evidence="6">
    <location>
        <begin position="58"/>
        <end position="73"/>
    </location>
</feature>